<reference evidence="1 2" key="1">
    <citation type="submission" date="2013-11" db="EMBL/GenBank/DDBJ databases">
        <title>Genome sequencing of Stegodyphus mimosarum.</title>
        <authorList>
            <person name="Bechsgaard J."/>
        </authorList>
    </citation>
    <scope>NUCLEOTIDE SEQUENCE [LARGE SCALE GENOMIC DNA]</scope>
</reference>
<dbReference type="AlphaFoldDB" id="A0A087T1Y9"/>
<feature type="non-terminal residue" evidence="1">
    <location>
        <position position="81"/>
    </location>
</feature>
<evidence type="ECO:0000313" key="2">
    <source>
        <dbReference type="Proteomes" id="UP000054359"/>
    </source>
</evidence>
<proteinExistence type="predicted"/>
<evidence type="ECO:0000313" key="1">
    <source>
        <dbReference type="EMBL" id="KFM59128.1"/>
    </source>
</evidence>
<sequence>MGRVLAEMIRPCTSSNERIEANLFLANKFSVPMKPDMQIDHPFGSKYYEPGTIISSEFQFSRSSTVIYCDSRLRILKYAKA</sequence>
<organism evidence="1 2">
    <name type="scientific">Stegodyphus mimosarum</name>
    <name type="common">African social velvet spider</name>
    <dbReference type="NCBI Taxonomy" id="407821"/>
    <lineage>
        <taxon>Eukaryota</taxon>
        <taxon>Metazoa</taxon>
        <taxon>Ecdysozoa</taxon>
        <taxon>Arthropoda</taxon>
        <taxon>Chelicerata</taxon>
        <taxon>Arachnida</taxon>
        <taxon>Araneae</taxon>
        <taxon>Araneomorphae</taxon>
        <taxon>Entelegynae</taxon>
        <taxon>Eresoidea</taxon>
        <taxon>Eresidae</taxon>
        <taxon>Stegodyphus</taxon>
    </lineage>
</organism>
<accession>A0A087T1Y9</accession>
<dbReference type="Proteomes" id="UP000054359">
    <property type="component" value="Unassembled WGS sequence"/>
</dbReference>
<protein>
    <submittedName>
        <fullName evidence="1">Uncharacterized protein</fullName>
    </submittedName>
</protein>
<gene>
    <name evidence="1" type="ORF">X975_15701</name>
</gene>
<dbReference type="EMBL" id="KK113024">
    <property type="protein sequence ID" value="KFM59128.1"/>
    <property type="molecule type" value="Genomic_DNA"/>
</dbReference>
<name>A0A087T1Y9_STEMI</name>
<keyword evidence="2" id="KW-1185">Reference proteome</keyword>